<evidence type="ECO:0000313" key="3">
    <source>
        <dbReference type="Proteomes" id="UP001501771"/>
    </source>
</evidence>
<accession>A0ABN2Z750</accession>
<dbReference type="Proteomes" id="UP001501771">
    <property type="component" value="Unassembled WGS sequence"/>
</dbReference>
<name>A0ABN2Z750_9ACTN</name>
<organism evidence="2 3">
    <name type="scientific">Nocardioides koreensis</name>
    <dbReference type="NCBI Taxonomy" id="433651"/>
    <lineage>
        <taxon>Bacteria</taxon>
        <taxon>Bacillati</taxon>
        <taxon>Actinomycetota</taxon>
        <taxon>Actinomycetes</taxon>
        <taxon>Propionibacteriales</taxon>
        <taxon>Nocardioidaceae</taxon>
        <taxon>Nocardioides</taxon>
    </lineage>
</organism>
<dbReference type="EMBL" id="BAAAQR010000001">
    <property type="protein sequence ID" value="GAA2137827.1"/>
    <property type="molecule type" value="Genomic_DNA"/>
</dbReference>
<evidence type="ECO:0000313" key="2">
    <source>
        <dbReference type="EMBL" id="GAA2137827.1"/>
    </source>
</evidence>
<proteinExistence type="predicted"/>
<reference evidence="2 3" key="1">
    <citation type="journal article" date="2019" name="Int. J. Syst. Evol. Microbiol.">
        <title>The Global Catalogue of Microorganisms (GCM) 10K type strain sequencing project: providing services to taxonomists for standard genome sequencing and annotation.</title>
        <authorList>
            <consortium name="The Broad Institute Genomics Platform"/>
            <consortium name="The Broad Institute Genome Sequencing Center for Infectious Disease"/>
            <person name="Wu L."/>
            <person name="Ma J."/>
        </authorList>
    </citation>
    <scope>NUCLEOTIDE SEQUENCE [LARGE SCALE GENOMIC DNA]</scope>
    <source>
        <strain evidence="2 3">JCM 16022</strain>
    </source>
</reference>
<dbReference type="RefSeq" id="WP_344147130.1">
    <property type="nucleotide sequence ID" value="NZ_BAAAQR010000001.1"/>
</dbReference>
<gene>
    <name evidence="2" type="ORF">GCM10009844_05280</name>
</gene>
<comment type="caution">
    <text evidence="2">The sequence shown here is derived from an EMBL/GenBank/DDBJ whole genome shotgun (WGS) entry which is preliminary data.</text>
</comment>
<keyword evidence="1" id="KW-1133">Transmembrane helix</keyword>
<protein>
    <submittedName>
        <fullName evidence="2">Uncharacterized protein</fullName>
    </submittedName>
</protein>
<feature type="transmembrane region" description="Helical" evidence="1">
    <location>
        <begin position="55"/>
        <end position="74"/>
    </location>
</feature>
<keyword evidence="1" id="KW-0812">Transmembrane</keyword>
<sequence length="80" mass="8187">MLAGMALVLLVVAAALAGWVGRPGVVALALASVLWLLVNQPVEGVTLIRFSSTHGLNSADLAGLAGLVMAVVLWRQNPGE</sequence>
<keyword evidence="1" id="KW-0472">Membrane</keyword>
<keyword evidence="3" id="KW-1185">Reference proteome</keyword>
<evidence type="ECO:0000256" key="1">
    <source>
        <dbReference type="SAM" id="Phobius"/>
    </source>
</evidence>